<keyword evidence="3" id="KW-1185">Reference proteome</keyword>
<dbReference type="KEGG" id="mng:MNEG_0439"/>
<accession>A0A0D2MYE0</accession>
<feature type="domain" description="Protein kinase" evidence="1">
    <location>
        <begin position="1"/>
        <end position="198"/>
    </location>
</feature>
<reference evidence="2 3" key="1">
    <citation type="journal article" date="2013" name="BMC Genomics">
        <title>Reconstruction of the lipid metabolism for the microalga Monoraphidium neglectum from its genome sequence reveals characteristics suitable for biofuel production.</title>
        <authorList>
            <person name="Bogen C."/>
            <person name="Al-Dilaimi A."/>
            <person name="Albersmeier A."/>
            <person name="Wichmann J."/>
            <person name="Grundmann M."/>
            <person name="Rupp O."/>
            <person name="Lauersen K.J."/>
            <person name="Blifernez-Klassen O."/>
            <person name="Kalinowski J."/>
            <person name="Goesmann A."/>
            <person name="Mussgnug J.H."/>
            <person name="Kruse O."/>
        </authorList>
    </citation>
    <scope>NUCLEOTIDE SEQUENCE [LARGE SCALE GENOMIC DNA]</scope>
    <source>
        <strain evidence="2 3">SAG 48.87</strain>
    </source>
</reference>
<dbReference type="Pfam" id="PF07714">
    <property type="entry name" value="PK_Tyr_Ser-Thr"/>
    <property type="match status" value="1"/>
</dbReference>
<dbReference type="InterPro" id="IPR051681">
    <property type="entry name" value="Ser/Thr_Kinases-Pseudokinases"/>
</dbReference>
<dbReference type="STRING" id="145388.A0A0D2MYE0"/>
<evidence type="ECO:0000313" key="2">
    <source>
        <dbReference type="EMBL" id="KIZ07505.1"/>
    </source>
</evidence>
<dbReference type="GO" id="GO:0005524">
    <property type="term" value="F:ATP binding"/>
    <property type="evidence" value="ECO:0007669"/>
    <property type="project" value="InterPro"/>
</dbReference>
<dbReference type="AlphaFoldDB" id="A0A0D2MYE0"/>
<protein>
    <recommendedName>
        <fullName evidence="1">Protein kinase domain-containing protein</fullName>
    </recommendedName>
</protein>
<dbReference type="GeneID" id="25726557"/>
<dbReference type="InterPro" id="IPR011009">
    <property type="entry name" value="Kinase-like_dom_sf"/>
</dbReference>
<evidence type="ECO:0000259" key="1">
    <source>
        <dbReference type="PROSITE" id="PS50011"/>
    </source>
</evidence>
<dbReference type="OrthoDB" id="560052at2759"/>
<dbReference type="PROSITE" id="PS50011">
    <property type="entry name" value="PROTEIN_KINASE_DOM"/>
    <property type="match status" value="1"/>
</dbReference>
<dbReference type="RefSeq" id="XP_013906524.1">
    <property type="nucleotide sequence ID" value="XM_014051070.1"/>
</dbReference>
<dbReference type="Proteomes" id="UP000054498">
    <property type="component" value="Unassembled WGS sequence"/>
</dbReference>
<dbReference type="EMBL" id="KK100254">
    <property type="protein sequence ID" value="KIZ07505.1"/>
    <property type="molecule type" value="Genomic_DNA"/>
</dbReference>
<organism evidence="2 3">
    <name type="scientific">Monoraphidium neglectum</name>
    <dbReference type="NCBI Taxonomy" id="145388"/>
    <lineage>
        <taxon>Eukaryota</taxon>
        <taxon>Viridiplantae</taxon>
        <taxon>Chlorophyta</taxon>
        <taxon>core chlorophytes</taxon>
        <taxon>Chlorophyceae</taxon>
        <taxon>CS clade</taxon>
        <taxon>Sphaeropleales</taxon>
        <taxon>Selenastraceae</taxon>
        <taxon>Monoraphidium</taxon>
    </lineage>
</organism>
<gene>
    <name evidence="2" type="ORF">MNEG_0439</name>
</gene>
<name>A0A0D2MYE0_9CHLO</name>
<dbReference type="InterPro" id="IPR000719">
    <property type="entry name" value="Prot_kinase_dom"/>
</dbReference>
<dbReference type="PANTHER" id="PTHR44329:SF214">
    <property type="entry name" value="PROTEIN KINASE DOMAIN-CONTAINING PROTEIN"/>
    <property type="match status" value="1"/>
</dbReference>
<evidence type="ECO:0000313" key="3">
    <source>
        <dbReference type="Proteomes" id="UP000054498"/>
    </source>
</evidence>
<proteinExistence type="predicted"/>
<dbReference type="Gene3D" id="1.10.510.10">
    <property type="entry name" value="Transferase(Phosphotransferase) domain 1"/>
    <property type="match status" value="1"/>
</dbReference>
<sequence>MAVLSSVRHPNIVQAYACMPDVALETEASAVITGETNGTQVLRFRNLLPNEVCLDATACDIMVMELCDRGTLKDALAQGALPAAAAALSTASSGGITLLEAVLGLLIEMAATLHYLHQTQVVHGGVKASALLRAIEHGVAENILLKSDLVCPLGFKVKLAGFGSAKILGQGRGDIGLQRISCYDADIARADDVSAFGV</sequence>
<dbReference type="InterPro" id="IPR001245">
    <property type="entry name" value="Ser-Thr/Tyr_kinase_cat_dom"/>
</dbReference>
<dbReference type="SUPFAM" id="SSF56112">
    <property type="entry name" value="Protein kinase-like (PK-like)"/>
    <property type="match status" value="1"/>
</dbReference>
<dbReference type="GO" id="GO:0004674">
    <property type="term" value="F:protein serine/threonine kinase activity"/>
    <property type="evidence" value="ECO:0007669"/>
    <property type="project" value="TreeGrafter"/>
</dbReference>
<dbReference type="PANTHER" id="PTHR44329">
    <property type="entry name" value="SERINE/THREONINE-PROTEIN KINASE TNNI3K-RELATED"/>
    <property type="match status" value="1"/>
</dbReference>